<accession>A0A3G4VEW5</accession>
<dbReference type="InterPro" id="IPR007844">
    <property type="entry name" value="AsmA"/>
</dbReference>
<proteinExistence type="predicted"/>
<evidence type="ECO:0000313" key="2">
    <source>
        <dbReference type="EMBL" id="AYV21541.1"/>
    </source>
</evidence>
<dbReference type="EMBL" id="CP033577">
    <property type="protein sequence ID" value="AYV21541.1"/>
    <property type="molecule type" value="Genomic_DNA"/>
</dbReference>
<reference evidence="2 3" key="1">
    <citation type="submission" date="2018-11" db="EMBL/GenBank/DDBJ databases">
        <title>Complete Genome Sequence of Vbrio mediterranei 117-T6: a Potential Pathogen Bacteria Isolated from the Conchocelis of Pyropia.</title>
        <authorList>
            <person name="Liu Q."/>
        </authorList>
    </citation>
    <scope>NUCLEOTIDE SEQUENCE [LARGE SCALE GENOMIC DNA]</scope>
    <source>
        <strain evidence="2 3">117-T6</strain>
    </source>
</reference>
<dbReference type="Proteomes" id="UP000279760">
    <property type="component" value="Chromosome 1"/>
</dbReference>
<protein>
    <submittedName>
        <fullName evidence="2">AsmA family protein</fullName>
    </submittedName>
</protein>
<organism evidence="2 3">
    <name type="scientific">Vibrio mediterranei</name>
    <dbReference type="NCBI Taxonomy" id="689"/>
    <lineage>
        <taxon>Bacteria</taxon>
        <taxon>Pseudomonadati</taxon>
        <taxon>Pseudomonadota</taxon>
        <taxon>Gammaproteobacteria</taxon>
        <taxon>Vibrionales</taxon>
        <taxon>Vibrionaceae</taxon>
        <taxon>Vibrio</taxon>
    </lineage>
</organism>
<evidence type="ECO:0000259" key="1">
    <source>
        <dbReference type="Pfam" id="PF05170"/>
    </source>
</evidence>
<sequence>MIRKIIALWIALLALGLLSVLIVFGVLHTQYAKPIITYALQQALNIKVDSEAISYHYPNRIDFSNANFSKAEHDSISVNKLSVWFSLPTSTSKWLHINELYVSGANLSNLTLGLDTLADYQINNIALDHVDYSGHDVIINDLQLQLRNLEVGTSIESTRADFQVRASQLYYQGEAIDELLLDGSLAGDNTKIYGASFTWKEAQVTTQAQIENGHWSLVNTTINKLKFDLSELSQGPLSSLTSVIGHINSLDLLNSDITYQGAHAENVSASLENIDLTRSIWTQSQAYLSLDADKLQWQQFDFIEPTLELSFSPDKLDIKDLDTNLEQGRIQIAGTLTPNSIALNKVDLDGIKYYQEQQNHSLTDLFTHLHLSDLKQLSIDSLNINRSQWIQLARKPYWQVTGLNLQAEDLLIKKDYRWGFWQGSAIASANSASIDKTIANQVAVETKSTDGKWQLNRLFIPYDKGYISASAELDFAAPSQPLRIDAEAYSAPVELLNYLTDSKQIQISGLADVALSVNALTADKLSLQHTLSGSLEANFYNTQMTTEETDTYNVSLSPFKLSADRGQLTLAAFEVSSQEWNGKAESTIDLRKDPLRSLRLTLHSECRSQYHIELLTGHIGLEEAECADQKKQQIQP</sequence>
<dbReference type="AlphaFoldDB" id="A0A3G4VEW5"/>
<name>A0A3G4VEW5_9VIBR</name>
<dbReference type="RefSeq" id="WP_124940509.1">
    <property type="nucleotide sequence ID" value="NZ_CP033577.1"/>
</dbReference>
<evidence type="ECO:0000313" key="3">
    <source>
        <dbReference type="Proteomes" id="UP000279760"/>
    </source>
</evidence>
<gene>
    <name evidence="2" type="ORF">ECB94_09850</name>
</gene>
<dbReference type="Pfam" id="PF05170">
    <property type="entry name" value="AsmA"/>
    <property type="match status" value="1"/>
</dbReference>
<feature type="domain" description="AsmA" evidence="1">
    <location>
        <begin position="3"/>
        <end position="541"/>
    </location>
</feature>